<accession>A0A8X6HLN6</accession>
<dbReference type="Proteomes" id="UP000887116">
    <property type="component" value="Unassembled WGS sequence"/>
</dbReference>
<name>A0A8X6HLN6_TRICU</name>
<dbReference type="EMBL" id="BMAO01038666">
    <property type="protein sequence ID" value="GFR26192.1"/>
    <property type="molecule type" value="Genomic_DNA"/>
</dbReference>
<comment type="caution">
    <text evidence="2">The sequence shown here is derived from an EMBL/GenBank/DDBJ whole genome shotgun (WGS) entry which is preliminary data.</text>
</comment>
<evidence type="ECO:0000313" key="3">
    <source>
        <dbReference type="Proteomes" id="UP000887116"/>
    </source>
</evidence>
<gene>
    <name evidence="2" type="ORF">TNCT_103261</name>
</gene>
<proteinExistence type="predicted"/>
<reference evidence="2" key="1">
    <citation type="submission" date="2020-07" db="EMBL/GenBank/DDBJ databases">
        <title>Multicomponent nature underlies the extraordinary mechanical properties of spider dragline silk.</title>
        <authorList>
            <person name="Kono N."/>
            <person name="Nakamura H."/>
            <person name="Mori M."/>
            <person name="Yoshida Y."/>
            <person name="Ohtoshi R."/>
            <person name="Malay A.D."/>
            <person name="Moran D.A.P."/>
            <person name="Tomita M."/>
            <person name="Numata K."/>
            <person name="Arakawa K."/>
        </authorList>
    </citation>
    <scope>NUCLEOTIDE SEQUENCE</scope>
</reference>
<organism evidence="2 3">
    <name type="scientific">Trichonephila clavata</name>
    <name type="common">Joro spider</name>
    <name type="synonym">Nephila clavata</name>
    <dbReference type="NCBI Taxonomy" id="2740835"/>
    <lineage>
        <taxon>Eukaryota</taxon>
        <taxon>Metazoa</taxon>
        <taxon>Ecdysozoa</taxon>
        <taxon>Arthropoda</taxon>
        <taxon>Chelicerata</taxon>
        <taxon>Arachnida</taxon>
        <taxon>Araneae</taxon>
        <taxon>Araneomorphae</taxon>
        <taxon>Entelegynae</taxon>
        <taxon>Araneoidea</taxon>
        <taxon>Nephilidae</taxon>
        <taxon>Trichonephila</taxon>
    </lineage>
</organism>
<protein>
    <submittedName>
        <fullName evidence="2">Uncharacterized protein</fullName>
    </submittedName>
</protein>
<feature type="region of interest" description="Disordered" evidence="1">
    <location>
        <begin position="76"/>
        <end position="99"/>
    </location>
</feature>
<dbReference type="OrthoDB" id="6424373at2759"/>
<dbReference type="AlphaFoldDB" id="A0A8X6HLN6"/>
<evidence type="ECO:0000313" key="2">
    <source>
        <dbReference type="EMBL" id="GFR26192.1"/>
    </source>
</evidence>
<sequence>MYLTSAFTEKPGIYVRLGKILSPEFFFLGVQWLLLEVHSYTLEWFISSMIPLQCRYDVLWDMFYHTSEKKEVLVSSVMAEPPEKSKGSGKQRLGSSERV</sequence>
<keyword evidence="3" id="KW-1185">Reference proteome</keyword>
<evidence type="ECO:0000256" key="1">
    <source>
        <dbReference type="SAM" id="MobiDB-lite"/>
    </source>
</evidence>